<dbReference type="OrthoDB" id="1523398at2"/>
<name>A0A5C8HM47_9MICO</name>
<organism evidence="3 4">
    <name type="scientific">Microbacterium mitrae</name>
    <dbReference type="NCBI Taxonomy" id="664640"/>
    <lineage>
        <taxon>Bacteria</taxon>
        <taxon>Bacillati</taxon>
        <taxon>Actinomycetota</taxon>
        <taxon>Actinomycetes</taxon>
        <taxon>Micrococcales</taxon>
        <taxon>Microbacteriaceae</taxon>
        <taxon>Microbacterium</taxon>
    </lineage>
</organism>
<evidence type="ECO:0000313" key="3">
    <source>
        <dbReference type="EMBL" id="TXK03034.1"/>
    </source>
</evidence>
<evidence type="ECO:0000256" key="1">
    <source>
        <dbReference type="ARBA" id="ARBA00023002"/>
    </source>
</evidence>
<evidence type="ECO:0000259" key="2">
    <source>
        <dbReference type="Pfam" id="PF03807"/>
    </source>
</evidence>
<dbReference type="SUPFAM" id="SSF51735">
    <property type="entry name" value="NAD(P)-binding Rossmann-fold domains"/>
    <property type="match status" value="1"/>
</dbReference>
<comment type="caution">
    <text evidence="3">The sequence shown here is derived from an EMBL/GenBank/DDBJ whole genome shotgun (WGS) entry which is preliminary data.</text>
</comment>
<dbReference type="AlphaFoldDB" id="A0A5C8HM47"/>
<gene>
    <name evidence="3" type="ORF">FVP60_12150</name>
</gene>
<reference evidence="3 4" key="1">
    <citation type="submission" date="2019-08" db="EMBL/GenBank/DDBJ databases">
        <authorList>
            <person name="Dong K."/>
        </authorList>
    </citation>
    <scope>NUCLEOTIDE SEQUENCE [LARGE SCALE GENOMIC DNA]</scope>
    <source>
        <strain evidence="3 4">M4-8</strain>
    </source>
</reference>
<dbReference type="GO" id="GO:0016491">
    <property type="term" value="F:oxidoreductase activity"/>
    <property type="evidence" value="ECO:0007669"/>
    <property type="project" value="UniProtKB-KW"/>
</dbReference>
<sequence length="210" mass="21876">MPVAHPESIGIIGAGKLGRTLASLSLAAGFSVLLHGSGPRARTARIIETFAPGAVAATLDEVVAADIVVLAIGLSDAEELDSALFHGVVVDPMNYWEEADGPRPDFDDAAMPTSVLVKRWLPGASVVKAFNHVAYRDLAGGSRRAGDPHRWGIAVVADDTRSAAIVAAWVDALGFDPVVIEDLASTYALQPGQALFGATLSSAELRRQLG</sequence>
<dbReference type="InterPro" id="IPR036291">
    <property type="entry name" value="NAD(P)-bd_dom_sf"/>
</dbReference>
<dbReference type="Pfam" id="PF03807">
    <property type="entry name" value="F420_oxidored"/>
    <property type="match status" value="1"/>
</dbReference>
<dbReference type="PANTHER" id="PTHR14239:SF10">
    <property type="entry name" value="REDUCTASE"/>
    <property type="match status" value="1"/>
</dbReference>
<dbReference type="InterPro" id="IPR051267">
    <property type="entry name" value="STEAP_metalloreductase"/>
</dbReference>
<dbReference type="InterPro" id="IPR028939">
    <property type="entry name" value="P5C_Rdtase_cat_N"/>
</dbReference>
<dbReference type="RefSeq" id="WP_147826559.1">
    <property type="nucleotide sequence ID" value="NZ_BAAARG010000004.1"/>
</dbReference>
<dbReference type="Proteomes" id="UP000321196">
    <property type="component" value="Unassembled WGS sequence"/>
</dbReference>
<evidence type="ECO:0000313" key="4">
    <source>
        <dbReference type="Proteomes" id="UP000321196"/>
    </source>
</evidence>
<accession>A0A5C8HM47</accession>
<dbReference type="PANTHER" id="PTHR14239">
    <property type="entry name" value="DUDULIN-RELATED"/>
    <property type="match status" value="1"/>
</dbReference>
<keyword evidence="4" id="KW-1185">Reference proteome</keyword>
<keyword evidence="1" id="KW-0560">Oxidoreductase</keyword>
<protein>
    <submittedName>
        <fullName evidence="3">NADP oxidoreductase</fullName>
    </submittedName>
</protein>
<proteinExistence type="predicted"/>
<feature type="domain" description="Pyrroline-5-carboxylate reductase catalytic N-terminal" evidence="2">
    <location>
        <begin position="9"/>
        <end position="94"/>
    </location>
</feature>
<dbReference type="EMBL" id="VRSW01000005">
    <property type="protein sequence ID" value="TXK03034.1"/>
    <property type="molecule type" value="Genomic_DNA"/>
</dbReference>
<dbReference type="Gene3D" id="3.40.50.720">
    <property type="entry name" value="NAD(P)-binding Rossmann-like Domain"/>
    <property type="match status" value="1"/>
</dbReference>